<keyword evidence="4" id="KW-1185">Reference proteome</keyword>
<dbReference type="AlphaFoldDB" id="A0AAN4UBS2"/>
<evidence type="ECO:0000313" key="4">
    <source>
        <dbReference type="Proteomes" id="UP000886607"/>
    </source>
</evidence>
<proteinExistence type="predicted"/>
<keyword evidence="2" id="KW-0548">Nucleotidyltransferase</keyword>
<dbReference type="Proteomes" id="UP000886597">
    <property type="component" value="Unassembled WGS sequence"/>
</dbReference>
<dbReference type="InterPro" id="IPR043519">
    <property type="entry name" value="NT_sf"/>
</dbReference>
<dbReference type="EMBL" id="BKBO01000057">
    <property type="protein sequence ID" value="GEQ50520.1"/>
    <property type="molecule type" value="Genomic_DNA"/>
</dbReference>
<dbReference type="Proteomes" id="UP000886607">
    <property type="component" value="Unassembled WGS sequence"/>
</dbReference>
<reference evidence="2" key="1">
    <citation type="submission" date="2019-08" db="EMBL/GenBank/DDBJ databases">
        <authorList>
            <person name="Ishikawa M."/>
            <person name="Suzuki T."/>
            <person name="Matsutani M."/>
        </authorList>
    </citation>
    <scope>NUCLEOTIDE SEQUENCE</scope>
    <source>
        <strain evidence="2">7C1</strain>
        <strain evidence="1">8C4</strain>
    </source>
</reference>
<keyword evidence="2" id="KW-0808">Transferase</keyword>
<reference evidence="2" key="2">
    <citation type="journal article" date="2020" name="Int. Dairy J.">
        <title>Lactic acid bacterial diversity in Brie cheese focusing on salt concentration and pH of isolation medium and characterisation of halophilic and alkaliphilic lactic acid bacterial isolates.</title>
        <authorList>
            <person name="Unno R."/>
            <person name="Matsutani M."/>
            <person name="Suzuki T."/>
            <person name="Kodama K."/>
            <person name="Matsushita H."/>
            <person name="Yamasato K."/>
            <person name="Koizumi Y."/>
            <person name="Ishikawa M."/>
        </authorList>
    </citation>
    <scope>NUCLEOTIDE SEQUENCE</scope>
    <source>
        <strain evidence="2">7C1</strain>
        <strain evidence="1">8C4</strain>
    </source>
</reference>
<dbReference type="Gene3D" id="1.20.120.330">
    <property type="entry name" value="Nucleotidyltransferases domain 2"/>
    <property type="match status" value="1"/>
</dbReference>
<comment type="caution">
    <text evidence="2">The sequence shown here is derived from an EMBL/GenBank/DDBJ whole genome shotgun (WGS) entry which is preliminary data.</text>
</comment>
<evidence type="ECO:0000313" key="2">
    <source>
        <dbReference type="EMBL" id="GEQ54249.1"/>
    </source>
</evidence>
<dbReference type="GO" id="GO:0016779">
    <property type="term" value="F:nucleotidyltransferase activity"/>
    <property type="evidence" value="ECO:0007669"/>
    <property type="project" value="UniProtKB-KW"/>
</dbReference>
<dbReference type="EMBL" id="BKBQ01000014">
    <property type="protein sequence ID" value="GEQ54249.1"/>
    <property type="molecule type" value="Genomic_DNA"/>
</dbReference>
<accession>A0AAN4UBS2</accession>
<dbReference type="InterPro" id="IPR007530">
    <property type="entry name" value="Aminoglycoside_adenylylTfrase"/>
</dbReference>
<evidence type="ECO:0000313" key="1">
    <source>
        <dbReference type="EMBL" id="GEQ50520.1"/>
    </source>
</evidence>
<gene>
    <name evidence="1" type="ORF">TK11N_23720</name>
    <name evidence="2" type="ORF">TK2N_10930</name>
</gene>
<dbReference type="SUPFAM" id="SSF81301">
    <property type="entry name" value="Nucleotidyltransferase"/>
    <property type="match status" value="1"/>
</dbReference>
<dbReference type="Pfam" id="PF04439">
    <property type="entry name" value="Adenyl_transf"/>
    <property type="match status" value="1"/>
</dbReference>
<dbReference type="SUPFAM" id="SSF81631">
    <property type="entry name" value="PAP/OAS1 substrate-binding domain"/>
    <property type="match status" value="1"/>
</dbReference>
<evidence type="ECO:0000313" key="3">
    <source>
        <dbReference type="Proteomes" id="UP000886597"/>
    </source>
</evidence>
<organism evidence="2 3">
    <name type="scientific">Tetragenococcus koreensis</name>
    <dbReference type="NCBI Taxonomy" id="290335"/>
    <lineage>
        <taxon>Bacteria</taxon>
        <taxon>Bacillati</taxon>
        <taxon>Bacillota</taxon>
        <taxon>Bacilli</taxon>
        <taxon>Lactobacillales</taxon>
        <taxon>Enterococcaceae</taxon>
        <taxon>Tetragenococcus</taxon>
    </lineage>
</organism>
<name>A0AAN4UBS2_9ENTE</name>
<sequence>MRSEAEMMQLILTVAQKISQVKAVAMSGSRVNKNVTKDELQDYDIVYIVDDKKTLLENRQWLNAFGQRLIMQTPEETVLWPSELGECFTFLVLFEDGNRIDLTLCPISYIQQWSAGEPMIKILSDPQRLLANLPEPSDNAYQFLSATQRTFNECCNEFWWVSTYVVKGLARGELLYASDHLYTICQKELLRLLSWKAVLQKDKINVGKNYKYLFNFLPEKQQTFENLLSFSSIDACWQSLFATQTSFHDEAKDFAQIAGFEYINSTAEKIIAYTQQHYELANNRD</sequence>
<dbReference type="PIRSF" id="PIRSF000812">
    <property type="entry name" value="AAD"/>
    <property type="match status" value="1"/>
</dbReference>
<dbReference type="RefSeq" id="WP_202584523.1">
    <property type="nucleotide sequence ID" value="NZ_BKBO01000057.1"/>
</dbReference>
<dbReference type="Gene3D" id="3.30.460.10">
    <property type="entry name" value="Beta Polymerase, domain 2"/>
    <property type="match status" value="1"/>
</dbReference>
<protein>
    <submittedName>
        <fullName evidence="2">Aminoglycoside adenylyltransferase</fullName>
    </submittedName>
</protein>